<comment type="caution">
    <text evidence="2">The sequence shown here is derived from an EMBL/GenBank/DDBJ whole genome shotgun (WGS) entry which is preliminary data.</text>
</comment>
<sequence>MLTALPSLAAIVCMAVGCIVTGVAGPAMVLTHPLRKNSTSLAQLCFPVDSASAADPGGQRTARIIRFYWVGMGVLSAVAWTVVIAWDSIWPDTPLWAGLLVLFAIILFQTVSAQPALRCALNEPNPASTSFYSTLLFSLILQALVAFWAMYALLNSIVTLTTLDVATRGVAFAAIMIAATAFQIWVAWRVTQGWYPNILKHAVCLALFLLGFIGMIPPLGARLASFALLSTATDERPCTVLLFNSAVHDGVPESIVDTQHPSQSKELRVVFPSDNKLYVKESMASTTYLIDFKALIGTASCPNLGEQNGHQ</sequence>
<dbReference type="Proteomes" id="UP000254258">
    <property type="component" value="Unassembled WGS sequence"/>
</dbReference>
<keyword evidence="1" id="KW-0472">Membrane</keyword>
<feature type="transmembrane region" description="Helical" evidence="1">
    <location>
        <begin position="129"/>
        <end position="150"/>
    </location>
</feature>
<gene>
    <name evidence="2" type="ORF">DWU98_04265</name>
</gene>
<keyword evidence="1" id="KW-0812">Transmembrane</keyword>
<reference evidence="2 3" key="1">
    <citation type="submission" date="2018-07" db="EMBL/GenBank/DDBJ databases">
        <title>Dyella monticola sp. nov. and Dyella psychrodurans sp. nov. isolated from monsoon evergreen broad-leaved forest soil of Dinghu Mountain, China.</title>
        <authorList>
            <person name="Gao Z."/>
            <person name="Qiu L."/>
        </authorList>
    </citation>
    <scope>NUCLEOTIDE SEQUENCE [LARGE SCALE GENOMIC DNA]</scope>
    <source>
        <strain evidence="2 3">4G-K06</strain>
    </source>
</reference>
<evidence type="ECO:0000256" key="1">
    <source>
        <dbReference type="SAM" id="Phobius"/>
    </source>
</evidence>
<feature type="transmembrane region" description="Helical" evidence="1">
    <location>
        <begin position="95"/>
        <end position="117"/>
    </location>
</feature>
<accession>A0A370X555</accession>
<feature type="transmembrane region" description="Helical" evidence="1">
    <location>
        <begin position="202"/>
        <end position="220"/>
    </location>
</feature>
<feature type="transmembrane region" description="Helical" evidence="1">
    <location>
        <begin position="67"/>
        <end position="89"/>
    </location>
</feature>
<keyword evidence="3" id="KW-1185">Reference proteome</keyword>
<evidence type="ECO:0000313" key="3">
    <source>
        <dbReference type="Proteomes" id="UP000254258"/>
    </source>
</evidence>
<organism evidence="2 3">
    <name type="scientific">Dyella monticola</name>
    <dbReference type="NCBI Taxonomy" id="1927958"/>
    <lineage>
        <taxon>Bacteria</taxon>
        <taxon>Pseudomonadati</taxon>
        <taxon>Pseudomonadota</taxon>
        <taxon>Gammaproteobacteria</taxon>
        <taxon>Lysobacterales</taxon>
        <taxon>Rhodanobacteraceae</taxon>
        <taxon>Dyella</taxon>
    </lineage>
</organism>
<dbReference type="AlphaFoldDB" id="A0A370X555"/>
<evidence type="ECO:0000313" key="2">
    <source>
        <dbReference type="EMBL" id="RDS83559.1"/>
    </source>
</evidence>
<feature type="transmembrane region" description="Helical" evidence="1">
    <location>
        <begin position="170"/>
        <end position="190"/>
    </location>
</feature>
<dbReference type="EMBL" id="QRBE01000002">
    <property type="protein sequence ID" value="RDS83559.1"/>
    <property type="molecule type" value="Genomic_DNA"/>
</dbReference>
<feature type="transmembrane region" description="Helical" evidence="1">
    <location>
        <begin position="6"/>
        <end position="30"/>
    </location>
</feature>
<protein>
    <submittedName>
        <fullName evidence="2">Uncharacterized protein</fullName>
    </submittedName>
</protein>
<name>A0A370X555_9GAMM</name>
<keyword evidence="1" id="KW-1133">Transmembrane helix</keyword>
<proteinExistence type="predicted"/>